<feature type="transmembrane region" description="Helical" evidence="6">
    <location>
        <begin position="12"/>
        <end position="29"/>
    </location>
</feature>
<organism evidence="7 8">
    <name type="scientific">Endobacter medicaginis</name>
    <dbReference type="NCBI Taxonomy" id="1181271"/>
    <lineage>
        <taxon>Bacteria</taxon>
        <taxon>Pseudomonadati</taxon>
        <taxon>Pseudomonadota</taxon>
        <taxon>Alphaproteobacteria</taxon>
        <taxon>Acetobacterales</taxon>
        <taxon>Acetobacteraceae</taxon>
        <taxon>Endobacter</taxon>
    </lineage>
</organism>
<dbReference type="RefSeq" id="WP_176627163.1">
    <property type="nucleotide sequence ID" value="NZ_JABXXQ010000796.1"/>
</dbReference>
<keyword evidence="3 6" id="KW-0812">Transmembrane</keyword>
<protein>
    <submittedName>
        <fullName evidence="7">LptF/LptG family permease</fullName>
    </submittedName>
</protein>
<feature type="transmembrane region" description="Helical" evidence="6">
    <location>
        <begin position="36"/>
        <end position="56"/>
    </location>
</feature>
<sequence>LDGEISARLVRALSMALLPVLAVPFGVTAQRSGRQSGIVAGIVVLVLYYHLIQLAQSVGTAGLLDPRPLLWGVFALFAAFCFVAFRRASRRMGDGLLDRAIDMMAGLPARLRRIRSRQQASGTP</sequence>
<evidence type="ECO:0000313" key="7">
    <source>
        <dbReference type="EMBL" id="NVN32350.1"/>
    </source>
</evidence>
<accession>A0A850NVI3</accession>
<keyword evidence="4 6" id="KW-1133">Transmembrane helix</keyword>
<evidence type="ECO:0000256" key="3">
    <source>
        <dbReference type="ARBA" id="ARBA00022692"/>
    </source>
</evidence>
<dbReference type="EMBL" id="JABXXQ010000796">
    <property type="protein sequence ID" value="NVN32350.1"/>
    <property type="molecule type" value="Genomic_DNA"/>
</dbReference>
<evidence type="ECO:0000256" key="4">
    <source>
        <dbReference type="ARBA" id="ARBA00022989"/>
    </source>
</evidence>
<reference evidence="7 8" key="1">
    <citation type="submission" date="2020-06" db="EMBL/GenBank/DDBJ databases">
        <title>Description of novel acetic acid bacteria.</title>
        <authorList>
            <person name="Sombolestani A."/>
        </authorList>
    </citation>
    <scope>NUCLEOTIDE SEQUENCE [LARGE SCALE GENOMIC DNA]</scope>
    <source>
        <strain evidence="7 8">LMG 26838</strain>
    </source>
</reference>
<dbReference type="AlphaFoldDB" id="A0A850NVI3"/>
<comment type="subcellular location">
    <subcellularLocation>
        <location evidence="1">Cell membrane</location>
        <topology evidence="1">Multi-pass membrane protein</topology>
    </subcellularLocation>
</comment>
<feature type="transmembrane region" description="Helical" evidence="6">
    <location>
        <begin position="68"/>
        <end position="85"/>
    </location>
</feature>
<evidence type="ECO:0000256" key="2">
    <source>
        <dbReference type="ARBA" id="ARBA00022475"/>
    </source>
</evidence>
<keyword evidence="5 6" id="KW-0472">Membrane</keyword>
<evidence type="ECO:0000256" key="5">
    <source>
        <dbReference type="ARBA" id="ARBA00023136"/>
    </source>
</evidence>
<evidence type="ECO:0000313" key="8">
    <source>
        <dbReference type="Proteomes" id="UP000565205"/>
    </source>
</evidence>
<evidence type="ECO:0000256" key="1">
    <source>
        <dbReference type="ARBA" id="ARBA00004651"/>
    </source>
</evidence>
<evidence type="ECO:0000256" key="6">
    <source>
        <dbReference type="SAM" id="Phobius"/>
    </source>
</evidence>
<gene>
    <name evidence="7" type="ORF">HUK83_18655</name>
</gene>
<keyword evidence="2" id="KW-1003">Cell membrane</keyword>
<dbReference type="InterPro" id="IPR005495">
    <property type="entry name" value="LptG/LptF_permease"/>
</dbReference>
<dbReference type="Pfam" id="PF03739">
    <property type="entry name" value="LptF_LptG"/>
    <property type="match status" value="1"/>
</dbReference>
<proteinExistence type="predicted"/>
<comment type="caution">
    <text evidence="7">The sequence shown here is derived from an EMBL/GenBank/DDBJ whole genome shotgun (WGS) entry which is preliminary data.</text>
</comment>
<feature type="non-terminal residue" evidence="7">
    <location>
        <position position="1"/>
    </location>
</feature>
<dbReference type="Proteomes" id="UP000565205">
    <property type="component" value="Unassembled WGS sequence"/>
</dbReference>
<dbReference type="GO" id="GO:0005886">
    <property type="term" value="C:plasma membrane"/>
    <property type="evidence" value="ECO:0007669"/>
    <property type="project" value="UniProtKB-SubCell"/>
</dbReference>
<name>A0A850NVI3_9PROT</name>